<dbReference type="InterPro" id="IPR000626">
    <property type="entry name" value="Ubiquitin-like_dom"/>
</dbReference>
<dbReference type="EMBL" id="KP136319">
    <property type="protein sequence ID" value="AJF97132.1"/>
    <property type="molecule type" value="Genomic_DNA"/>
</dbReference>
<keyword evidence="1" id="KW-0863">Zinc-finger</keyword>
<dbReference type="InterPro" id="IPR029071">
    <property type="entry name" value="Ubiquitin-like_domsf"/>
</dbReference>
<dbReference type="Pfam" id="PF00240">
    <property type="entry name" value="ubiquitin"/>
    <property type="match status" value="1"/>
</dbReference>
<dbReference type="PROSITE" id="PS50089">
    <property type="entry name" value="ZF_RING_2"/>
    <property type="match status" value="1"/>
</dbReference>
<keyword evidence="1" id="KW-0479">Metal-binding</keyword>
<accession>A0A0B5JC21</accession>
<reference evidence="4 5" key="1">
    <citation type="journal article" date="2015" name="Parasitol. Res.">
        <title>Viruses in close associations with free-living amoebae.</title>
        <authorList>
            <person name="Scheid P."/>
        </authorList>
    </citation>
    <scope>NUCLEOTIDE SEQUENCE [LARGE SCALE GENOMIC DNA]</scope>
    <source>
        <strain evidence="4">KlaHel</strain>
    </source>
</reference>
<dbReference type="Proteomes" id="UP000202511">
    <property type="component" value="Segment"/>
</dbReference>
<dbReference type="PROSITE" id="PS50053">
    <property type="entry name" value="UBIQUITIN_2"/>
    <property type="match status" value="1"/>
</dbReference>
<feature type="domain" description="RING-type" evidence="3">
    <location>
        <begin position="76"/>
        <end position="114"/>
    </location>
</feature>
<dbReference type="RefSeq" id="YP_009119367.1">
    <property type="nucleotide sequence ID" value="NC_026440.1"/>
</dbReference>
<evidence type="ECO:0000256" key="1">
    <source>
        <dbReference type="PROSITE-ProRule" id="PRU00175"/>
    </source>
</evidence>
<dbReference type="InterPro" id="IPR001841">
    <property type="entry name" value="Znf_RING"/>
</dbReference>
<dbReference type="KEGG" id="vg:23462049"/>
<dbReference type="SUPFAM" id="SSF54236">
    <property type="entry name" value="Ubiquitin-like"/>
    <property type="match status" value="1"/>
</dbReference>
<sequence length="218" mass="24047">MYGRPGADVGDVVLLTKDSQTKMAIITAFDTHTYTLAPHVGDSRKCPRQSTDMQWSICIDTPDGNDGWVNAPLPPCCVCLDAAADRVLACRCTVPCVCAGCVRKEQLDRCPQCRHPVASDPHGPHHIYANLYSIESYDDRPRITVFARTTAGKSMILRVHRRRTVRTVKVALFVENGIPVDQQRLSFAGRAMNDAQTLADLGIKECATLHLVLRLMGD</sequence>
<dbReference type="PANTHER" id="PTHR10666">
    <property type="entry name" value="UBIQUITIN"/>
    <property type="match status" value="1"/>
</dbReference>
<proteinExistence type="predicted"/>
<evidence type="ECO:0000313" key="5">
    <source>
        <dbReference type="Proteomes" id="UP000202511"/>
    </source>
</evidence>
<dbReference type="PRINTS" id="PR00348">
    <property type="entry name" value="UBIQUITIN"/>
</dbReference>
<dbReference type="OrthoDB" id="19231at10239"/>
<feature type="domain" description="Ubiquitin-like" evidence="2">
    <location>
        <begin position="143"/>
        <end position="218"/>
    </location>
</feature>
<dbReference type="InterPro" id="IPR050158">
    <property type="entry name" value="Ubiquitin_ubiquitin-like"/>
</dbReference>
<dbReference type="InterPro" id="IPR019956">
    <property type="entry name" value="Ubiquitin_dom"/>
</dbReference>
<dbReference type="GeneID" id="23462049"/>
<evidence type="ECO:0000313" key="4">
    <source>
        <dbReference type="EMBL" id="AJF97132.1"/>
    </source>
</evidence>
<dbReference type="GO" id="GO:0008270">
    <property type="term" value="F:zinc ion binding"/>
    <property type="evidence" value="ECO:0007669"/>
    <property type="project" value="UniProtKB-KW"/>
</dbReference>
<dbReference type="SMART" id="SM00213">
    <property type="entry name" value="UBQ"/>
    <property type="match status" value="1"/>
</dbReference>
<name>A0A0B5JC21_9VIRU</name>
<protein>
    <submittedName>
        <fullName evidence="4">Ubiquitin domain-containing protein</fullName>
    </submittedName>
</protein>
<evidence type="ECO:0000259" key="3">
    <source>
        <dbReference type="PROSITE" id="PS50089"/>
    </source>
</evidence>
<keyword evidence="1" id="KW-0862">Zinc</keyword>
<dbReference type="Gene3D" id="3.10.20.90">
    <property type="entry name" value="Phosphatidylinositol 3-kinase Catalytic Subunit, Chain A, domain 1"/>
    <property type="match status" value="1"/>
</dbReference>
<evidence type="ECO:0000259" key="2">
    <source>
        <dbReference type="PROSITE" id="PS50053"/>
    </source>
</evidence>
<organism evidence="4 5">
    <name type="scientific">Pandoravirus inopinatum</name>
    <dbReference type="NCBI Taxonomy" id="1605721"/>
    <lineage>
        <taxon>Viruses</taxon>
        <taxon>Pandoravirus</taxon>
    </lineage>
</organism>